<evidence type="ECO:0000313" key="3">
    <source>
        <dbReference type="EMBL" id="KAF2719908.1"/>
    </source>
</evidence>
<dbReference type="GO" id="GO:0005634">
    <property type="term" value="C:nucleus"/>
    <property type="evidence" value="ECO:0007669"/>
    <property type="project" value="TreeGrafter"/>
</dbReference>
<comment type="similarity">
    <text evidence="1">Belongs to the RRN3 family.</text>
</comment>
<keyword evidence="3" id="KW-0648">Protein biosynthesis</keyword>
<dbReference type="OrthoDB" id="26970at2759"/>
<evidence type="ECO:0000256" key="1">
    <source>
        <dbReference type="ARBA" id="ARBA00010098"/>
    </source>
</evidence>
<organism evidence="3 4">
    <name type="scientific">Polychaeton citri CBS 116435</name>
    <dbReference type="NCBI Taxonomy" id="1314669"/>
    <lineage>
        <taxon>Eukaryota</taxon>
        <taxon>Fungi</taxon>
        <taxon>Dikarya</taxon>
        <taxon>Ascomycota</taxon>
        <taxon>Pezizomycotina</taxon>
        <taxon>Dothideomycetes</taxon>
        <taxon>Dothideomycetidae</taxon>
        <taxon>Capnodiales</taxon>
        <taxon>Capnodiaceae</taxon>
        <taxon>Polychaeton</taxon>
    </lineage>
</organism>
<accession>A0A9P4UNK7</accession>
<sequence>MVSIRPPPTPLVGVKRDSSYLDTDSDTQLLSSSTKKLRFDDNVDVRIMDDWNEKSLELVREEVRLAVDQHSTESGDADDVQYARLVQLLNVDVGDGDAPGSRLLKKYLVALSGQVSRLKGCGKLVMAILDLSWLGRDDEFISLYARFLALLASAHSRYILPITERLVSNFSELRVQDGQLPGERSSPRSQMLLRLHLVIKNLTRRVPSASDALMQSIKYEFPNHQVNKKAYERYQKHLLQISCYVPELKSQILALMTEKLVDIDVQIQNDLEDLEEEAEERLLQRQGSGRALSQEADSDDEPDDDEDEIDDTIESTALEQDEEELLHDKIAKMDGTMDLLFAYYTPLIDNGRPADTNEAYLQLLSHFGTYIIPCRSRHAQFLVFHFAQLSLEHTSVFAERCLALAFNDSHKGLIRDTACAYLASFVARGARISTHNVRDIVEILCHYLDQMRLRWEPTSTGPNRKAYSLYYAVIQAILYIFCFRWRDLAVSSRTDEADPDYQSEDDILAEGHDLTWMPGLKEKLMLHFHCGLNPLKVCSAAIVHEFAKISNHVRFLYIFTKLELNKHVRLGKTSSYYGTGIGDLDVGRRESAWDHKRGEAHLQLEAYFPFDPYHLPKSRRWVRGEYNEWVAPKGMVPDDDDDDDDDDEDGESEEESDDESLGEGETIEALPDEISVSS</sequence>
<gene>
    <name evidence="3" type="ORF">K431DRAFT_286220</name>
</gene>
<dbReference type="GO" id="GO:0001181">
    <property type="term" value="F:RNA polymerase I general transcription initiation factor activity"/>
    <property type="evidence" value="ECO:0007669"/>
    <property type="project" value="InterPro"/>
</dbReference>
<dbReference type="PANTHER" id="PTHR12790">
    <property type="entry name" value="TRANSCRIPTION INITIATION FACTOR IA RRN3"/>
    <property type="match status" value="1"/>
</dbReference>
<feature type="region of interest" description="Disordered" evidence="2">
    <location>
        <begin position="631"/>
        <end position="678"/>
    </location>
</feature>
<evidence type="ECO:0000256" key="2">
    <source>
        <dbReference type="SAM" id="MobiDB-lite"/>
    </source>
</evidence>
<protein>
    <submittedName>
        <fullName evidence="3">RNA polymerase I-specific transcription initiation factor RRN3</fullName>
    </submittedName>
</protein>
<dbReference type="GO" id="GO:0006361">
    <property type="term" value="P:transcription initiation at RNA polymerase I promoter"/>
    <property type="evidence" value="ECO:0007669"/>
    <property type="project" value="InterPro"/>
</dbReference>
<comment type="caution">
    <text evidence="3">The sequence shown here is derived from an EMBL/GenBank/DDBJ whole genome shotgun (WGS) entry which is preliminary data.</text>
</comment>
<dbReference type="AlphaFoldDB" id="A0A9P4UNK7"/>
<dbReference type="Proteomes" id="UP000799441">
    <property type="component" value="Unassembled WGS sequence"/>
</dbReference>
<feature type="compositionally biased region" description="Acidic residues" evidence="2">
    <location>
        <begin position="637"/>
        <end position="666"/>
    </location>
</feature>
<dbReference type="PANTHER" id="PTHR12790:SF0">
    <property type="entry name" value="RNA POLYMERASE I-SPECIFIC TRANSCRIPTION INITIATION FACTOR RRN3-RELATED"/>
    <property type="match status" value="1"/>
</dbReference>
<proteinExistence type="inferred from homology"/>
<dbReference type="InterPro" id="IPR007991">
    <property type="entry name" value="RNA_pol_I_trans_ini_fac_RRN3"/>
</dbReference>
<dbReference type="EMBL" id="MU003805">
    <property type="protein sequence ID" value="KAF2719908.1"/>
    <property type="molecule type" value="Genomic_DNA"/>
</dbReference>
<dbReference type="GO" id="GO:0001042">
    <property type="term" value="F:RNA polymerase I core binding"/>
    <property type="evidence" value="ECO:0007669"/>
    <property type="project" value="TreeGrafter"/>
</dbReference>
<keyword evidence="3" id="KW-0396">Initiation factor</keyword>
<dbReference type="GO" id="GO:0003743">
    <property type="term" value="F:translation initiation factor activity"/>
    <property type="evidence" value="ECO:0007669"/>
    <property type="project" value="UniProtKB-KW"/>
</dbReference>
<keyword evidence="4" id="KW-1185">Reference proteome</keyword>
<feature type="compositionally biased region" description="Acidic residues" evidence="2">
    <location>
        <begin position="296"/>
        <end position="309"/>
    </location>
</feature>
<feature type="region of interest" description="Disordered" evidence="2">
    <location>
        <begin position="284"/>
        <end position="309"/>
    </location>
</feature>
<evidence type="ECO:0000313" key="4">
    <source>
        <dbReference type="Proteomes" id="UP000799441"/>
    </source>
</evidence>
<dbReference type="Pfam" id="PF05327">
    <property type="entry name" value="RRN3"/>
    <property type="match status" value="1"/>
</dbReference>
<reference evidence="3" key="1">
    <citation type="journal article" date="2020" name="Stud. Mycol.">
        <title>101 Dothideomycetes genomes: a test case for predicting lifestyles and emergence of pathogens.</title>
        <authorList>
            <person name="Haridas S."/>
            <person name="Albert R."/>
            <person name="Binder M."/>
            <person name="Bloem J."/>
            <person name="Labutti K."/>
            <person name="Salamov A."/>
            <person name="Andreopoulos B."/>
            <person name="Baker S."/>
            <person name="Barry K."/>
            <person name="Bills G."/>
            <person name="Bluhm B."/>
            <person name="Cannon C."/>
            <person name="Castanera R."/>
            <person name="Culley D."/>
            <person name="Daum C."/>
            <person name="Ezra D."/>
            <person name="Gonzalez J."/>
            <person name="Henrissat B."/>
            <person name="Kuo A."/>
            <person name="Liang C."/>
            <person name="Lipzen A."/>
            <person name="Lutzoni F."/>
            <person name="Magnuson J."/>
            <person name="Mondo S."/>
            <person name="Nolan M."/>
            <person name="Ohm R."/>
            <person name="Pangilinan J."/>
            <person name="Park H.-J."/>
            <person name="Ramirez L."/>
            <person name="Alfaro M."/>
            <person name="Sun H."/>
            <person name="Tritt A."/>
            <person name="Yoshinaga Y."/>
            <person name="Zwiers L.-H."/>
            <person name="Turgeon B."/>
            <person name="Goodwin S."/>
            <person name="Spatafora J."/>
            <person name="Crous P."/>
            <person name="Grigoriev I."/>
        </authorList>
    </citation>
    <scope>NUCLEOTIDE SEQUENCE</scope>
    <source>
        <strain evidence="3">CBS 116435</strain>
    </source>
</reference>
<name>A0A9P4UNK7_9PEZI</name>